<evidence type="ECO:0000313" key="2">
    <source>
        <dbReference type="EMBL" id="KAI1707338.1"/>
    </source>
</evidence>
<dbReference type="InterPro" id="IPR001666">
    <property type="entry name" value="PI_transfer"/>
</dbReference>
<dbReference type="GO" id="GO:0035091">
    <property type="term" value="F:phosphatidylinositol binding"/>
    <property type="evidence" value="ECO:0007669"/>
    <property type="project" value="TreeGrafter"/>
</dbReference>
<dbReference type="PANTHER" id="PTHR10658">
    <property type="entry name" value="PHOSPHATIDYLINOSITOL TRANSFER PROTEIN"/>
    <property type="match status" value="1"/>
</dbReference>
<protein>
    <submittedName>
        <fullName evidence="2">Phosphatidylinositol transfer protein domain-containing protein</fullName>
    </submittedName>
</protein>
<dbReference type="PRINTS" id="PR00391">
    <property type="entry name" value="PITRANSFER"/>
</dbReference>
<sequence length="272" mass="32276">MIIKEYRWAMPLSLDEYEKGQRYSVSKSSLNETGGGQGVEILKSEPFESDTLRPGQNMKGTYTHKIYHLYKKAPWFMRKMLPEAFFNVEEESWNAFPYSKTVITNPEYMGKDFYAIIETIHTEEDVINDNALNLNPDLLKGREVIYLDIYDETHLKPNDITPETNPRVFRSIRAGFEPLTQGWAIHVEPRIIVYKSVQVYFKWFGLQNRVERYFHKSYPRLFMKFNREMICWIDEWIHLSDVELDNYERDALAQLRRNFAEGQIRGMKAADE</sequence>
<dbReference type="EMBL" id="JAKKPZ010000041">
    <property type="protein sequence ID" value="KAI1707338.1"/>
    <property type="molecule type" value="Genomic_DNA"/>
</dbReference>
<dbReference type="Gene3D" id="3.30.530.20">
    <property type="match status" value="1"/>
</dbReference>
<dbReference type="InterPro" id="IPR023393">
    <property type="entry name" value="START-like_dom_sf"/>
</dbReference>
<evidence type="ECO:0000313" key="3">
    <source>
        <dbReference type="Proteomes" id="UP001201812"/>
    </source>
</evidence>
<reference evidence="2" key="1">
    <citation type="submission" date="2022-01" db="EMBL/GenBank/DDBJ databases">
        <title>Genome Sequence Resource for Two Populations of Ditylenchus destructor, the Migratory Endoparasitic Phytonematode.</title>
        <authorList>
            <person name="Zhang H."/>
            <person name="Lin R."/>
            <person name="Xie B."/>
        </authorList>
    </citation>
    <scope>NUCLEOTIDE SEQUENCE</scope>
    <source>
        <strain evidence="2">BazhouSP</strain>
    </source>
</reference>
<dbReference type="AlphaFoldDB" id="A0AAD4QX99"/>
<name>A0AAD4QX99_9BILA</name>
<dbReference type="GO" id="GO:0008525">
    <property type="term" value="F:phosphatidylcholine transporter activity"/>
    <property type="evidence" value="ECO:0007669"/>
    <property type="project" value="TreeGrafter"/>
</dbReference>
<accession>A0AAD4QX99</accession>
<dbReference type="Pfam" id="PF02121">
    <property type="entry name" value="IP_trans"/>
    <property type="match status" value="1"/>
</dbReference>
<gene>
    <name evidence="2" type="ORF">DdX_12434</name>
</gene>
<dbReference type="SUPFAM" id="SSF55961">
    <property type="entry name" value="Bet v1-like"/>
    <property type="match status" value="1"/>
</dbReference>
<proteinExistence type="predicted"/>
<dbReference type="GO" id="GO:0031210">
    <property type="term" value="F:phosphatidylcholine binding"/>
    <property type="evidence" value="ECO:0007669"/>
    <property type="project" value="TreeGrafter"/>
</dbReference>
<dbReference type="GO" id="GO:0008526">
    <property type="term" value="F:phosphatidylinositol transfer activity"/>
    <property type="evidence" value="ECO:0007669"/>
    <property type="project" value="TreeGrafter"/>
</dbReference>
<dbReference type="Proteomes" id="UP001201812">
    <property type="component" value="Unassembled WGS sequence"/>
</dbReference>
<dbReference type="GO" id="GO:0005737">
    <property type="term" value="C:cytoplasm"/>
    <property type="evidence" value="ECO:0007669"/>
    <property type="project" value="TreeGrafter"/>
</dbReference>
<organism evidence="2 3">
    <name type="scientific">Ditylenchus destructor</name>
    <dbReference type="NCBI Taxonomy" id="166010"/>
    <lineage>
        <taxon>Eukaryota</taxon>
        <taxon>Metazoa</taxon>
        <taxon>Ecdysozoa</taxon>
        <taxon>Nematoda</taxon>
        <taxon>Chromadorea</taxon>
        <taxon>Rhabditida</taxon>
        <taxon>Tylenchina</taxon>
        <taxon>Tylenchomorpha</taxon>
        <taxon>Sphaerularioidea</taxon>
        <taxon>Anguinidae</taxon>
        <taxon>Anguininae</taxon>
        <taxon>Ditylenchus</taxon>
    </lineage>
</organism>
<feature type="domain" description="Phosphatidylinositol transfer protein N-terminal" evidence="1">
    <location>
        <begin position="1"/>
        <end position="250"/>
    </location>
</feature>
<dbReference type="PANTHER" id="PTHR10658:SF35">
    <property type="entry name" value="PHOSPHATIDYLINOSITOL TRANSFER PROTEIN"/>
    <property type="match status" value="1"/>
</dbReference>
<evidence type="ECO:0000259" key="1">
    <source>
        <dbReference type="Pfam" id="PF02121"/>
    </source>
</evidence>
<keyword evidence="3" id="KW-1185">Reference proteome</keyword>
<comment type="caution">
    <text evidence="2">The sequence shown here is derived from an EMBL/GenBank/DDBJ whole genome shotgun (WGS) entry which is preliminary data.</text>
</comment>
<dbReference type="InterPro" id="IPR055261">
    <property type="entry name" value="PI_transfer_N"/>
</dbReference>